<organism evidence="9 10">
    <name type="scientific">Magnetospirillum sulfuroxidans</name>
    <dbReference type="NCBI Taxonomy" id="611300"/>
    <lineage>
        <taxon>Bacteria</taxon>
        <taxon>Pseudomonadati</taxon>
        <taxon>Pseudomonadota</taxon>
        <taxon>Alphaproteobacteria</taxon>
        <taxon>Rhodospirillales</taxon>
        <taxon>Rhodospirillaceae</taxon>
        <taxon>Magnetospirillum</taxon>
    </lineage>
</organism>
<dbReference type="InterPro" id="IPR010930">
    <property type="entry name" value="Flg_bb/hook_C_dom"/>
</dbReference>
<keyword evidence="9" id="KW-0969">Cilium</keyword>
<dbReference type="Pfam" id="PF06429">
    <property type="entry name" value="Flg_bbr_C"/>
    <property type="match status" value="1"/>
</dbReference>
<evidence type="ECO:0000256" key="3">
    <source>
        <dbReference type="ARBA" id="ARBA00017941"/>
    </source>
</evidence>
<dbReference type="EMBL" id="JAGTUF010000018">
    <property type="protein sequence ID" value="MBR9973167.1"/>
    <property type="molecule type" value="Genomic_DNA"/>
</dbReference>
<evidence type="ECO:0000256" key="2">
    <source>
        <dbReference type="ARBA" id="ARBA00009677"/>
    </source>
</evidence>
<keyword evidence="10" id="KW-1185">Reference proteome</keyword>
<dbReference type="Proteomes" id="UP000680714">
    <property type="component" value="Unassembled WGS sequence"/>
</dbReference>
<evidence type="ECO:0000256" key="4">
    <source>
        <dbReference type="ARBA" id="ARBA00023143"/>
    </source>
</evidence>
<evidence type="ECO:0000256" key="5">
    <source>
        <dbReference type="ARBA" id="ARBA00025933"/>
    </source>
</evidence>
<dbReference type="NCBIfam" id="TIGR01395">
    <property type="entry name" value="FlgC"/>
    <property type="match status" value="1"/>
</dbReference>
<evidence type="ECO:0000313" key="9">
    <source>
        <dbReference type="EMBL" id="MBR9973167.1"/>
    </source>
</evidence>
<feature type="domain" description="Flagellar basal body rod protein N-terminal" evidence="7">
    <location>
        <begin position="10"/>
        <end position="33"/>
    </location>
</feature>
<keyword evidence="9" id="KW-0966">Cell projection</keyword>
<evidence type="ECO:0000256" key="6">
    <source>
        <dbReference type="RuleBase" id="RU362062"/>
    </source>
</evidence>
<sequence length="137" mass="15499">MDELQKSSKIAISGMKAQSERLRVISENLANADSLARTPDGTPYKRKVISFKSELDRANGYTGVKVDKVRPDASEFQRRYDPKHPAADRDGYVLAPNVNPLIEMMDMREAQRSYEANLNVINSSKQLLSRTVEMLRP</sequence>
<comment type="subcellular location">
    <subcellularLocation>
        <location evidence="1 6">Bacterial flagellum basal body</location>
    </subcellularLocation>
</comment>
<dbReference type="InterPro" id="IPR001444">
    <property type="entry name" value="Flag_bb_rod_N"/>
</dbReference>
<name>A0ABS5IG58_9PROT</name>
<comment type="similarity">
    <text evidence="2">Belongs to the flagella basal body rod proteins family.</text>
</comment>
<dbReference type="PROSITE" id="PS00588">
    <property type="entry name" value="FLAGELLA_BB_ROD"/>
    <property type="match status" value="1"/>
</dbReference>
<dbReference type="RefSeq" id="WP_211550633.1">
    <property type="nucleotide sequence ID" value="NZ_JAGTUF010000018.1"/>
</dbReference>
<evidence type="ECO:0000259" key="7">
    <source>
        <dbReference type="Pfam" id="PF00460"/>
    </source>
</evidence>
<evidence type="ECO:0000313" key="10">
    <source>
        <dbReference type="Proteomes" id="UP000680714"/>
    </source>
</evidence>
<gene>
    <name evidence="9" type="primary">flgC</name>
    <name evidence="9" type="ORF">KEC16_15700</name>
</gene>
<evidence type="ECO:0000256" key="1">
    <source>
        <dbReference type="ARBA" id="ARBA00004117"/>
    </source>
</evidence>
<evidence type="ECO:0000259" key="8">
    <source>
        <dbReference type="Pfam" id="PF06429"/>
    </source>
</evidence>
<dbReference type="Pfam" id="PF00460">
    <property type="entry name" value="Flg_bb_rod"/>
    <property type="match status" value="1"/>
</dbReference>
<dbReference type="PANTHER" id="PTHR30435">
    <property type="entry name" value="FLAGELLAR PROTEIN"/>
    <property type="match status" value="1"/>
</dbReference>
<protein>
    <recommendedName>
        <fullName evidence="3 6">Flagellar basal-body rod protein FlgC</fullName>
    </recommendedName>
</protein>
<proteinExistence type="inferred from homology"/>
<dbReference type="PANTHER" id="PTHR30435:SF2">
    <property type="entry name" value="FLAGELLAR BASAL-BODY ROD PROTEIN FLGC"/>
    <property type="match status" value="1"/>
</dbReference>
<comment type="caution">
    <text evidence="9">The sequence shown here is derived from an EMBL/GenBank/DDBJ whole genome shotgun (WGS) entry which is preliminary data.</text>
</comment>
<accession>A0ABS5IG58</accession>
<comment type="subunit">
    <text evidence="5 6">The basal body constitutes a major portion of the flagellar organelle and consists of four rings (L,P,S, and M) mounted on a central rod. The rod consists of about 26 subunits of FlgG in the distal portion, and FlgB, FlgC and FlgF are thought to build up the proximal portion of the rod with about 6 subunits each.</text>
</comment>
<feature type="domain" description="Flagellar basal-body/hook protein C-terminal" evidence="8">
    <location>
        <begin position="90"/>
        <end position="132"/>
    </location>
</feature>
<reference evidence="9 10" key="1">
    <citation type="submission" date="2021-04" db="EMBL/GenBank/DDBJ databases">
        <title>Magnetospirillum sulfuroxidans sp. nov., a facultative chemolithoautotrophic sulfur-oxidizing alphaproteobacterium isolated from freshwater sediment and proposals for Paramagetospirillum gen. nov., and Magnetospirillaceae fam. nov.</title>
        <authorList>
            <person name="Koziaeva V."/>
            <person name="Geelhoed J.S."/>
            <person name="Sorokin D.Y."/>
            <person name="Grouzdev D.S."/>
        </authorList>
    </citation>
    <scope>NUCLEOTIDE SEQUENCE [LARGE SCALE GENOMIC DNA]</scope>
    <source>
        <strain evidence="9 10">J10</strain>
    </source>
</reference>
<dbReference type="InterPro" id="IPR006299">
    <property type="entry name" value="FlgC"/>
</dbReference>
<keyword evidence="9" id="KW-0282">Flagellum</keyword>
<dbReference type="InterPro" id="IPR019776">
    <property type="entry name" value="Flagellar_basal_body_rod_CS"/>
</dbReference>
<keyword evidence="4 6" id="KW-0975">Bacterial flagellum</keyword>